<evidence type="ECO:0000256" key="5">
    <source>
        <dbReference type="ARBA" id="ARBA00022729"/>
    </source>
</evidence>
<dbReference type="SUPFAM" id="SSF53187">
    <property type="entry name" value="Zn-dependent exopeptidases"/>
    <property type="match status" value="1"/>
</dbReference>
<dbReference type="SUPFAM" id="SSF54106">
    <property type="entry name" value="LysM domain"/>
    <property type="match status" value="1"/>
</dbReference>
<dbReference type="InterPro" id="IPR036779">
    <property type="entry name" value="LysM_dom_sf"/>
</dbReference>
<comment type="subcellular location">
    <subcellularLocation>
        <location evidence="2">Periplasm</location>
    </subcellularLocation>
</comment>
<evidence type="ECO:0000313" key="12">
    <source>
        <dbReference type="EMBL" id="MBD8526794.1"/>
    </source>
</evidence>
<protein>
    <recommendedName>
        <fullName evidence="9">N-acetylmuramoyl-L-alanine amidase AmiC</fullName>
        <ecNumber evidence="4">3.5.1.28</ecNumber>
    </recommendedName>
</protein>
<comment type="caution">
    <text evidence="12">The sequence shown here is derived from an EMBL/GenBank/DDBJ whole genome shotgun (WGS) entry which is preliminary data.</text>
</comment>
<evidence type="ECO:0000256" key="1">
    <source>
        <dbReference type="ARBA" id="ARBA00001561"/>
    </source>
</evidence>
<dbReference type="CDD" id="cd00118">
    <property type="entry name" value="LysM"/>
    <property type="match status" value="1"/>
</dbReference>
<dbReference type="GO" id="GO:0009253">
    <property type="term" value="P:peptidoglycan catabolic process"/>
    <property type="evidence" value="ECO:0007669"/>
    <property type="project" value="InterPro"/>
</dbReference>
<dbReference type="SMART" id="SM00646">
    <property type="entry name" value="Ami_3"/>
    <property type="match status" value="1"/>
</dbReference>
<keyword evidence="6" id="KW-0574">Periplasm</keyword>
<dbReference type="InterPro" id="IPR050695">
    <property type="entry name" value="N-acetylmuramoyl_amidase_3"/>
</dbReference>
<dbReference type="GO" id="GO:0008745">
    <property type="term" value="F:N-acetylmuramoyl-L-alanine amidase activity"/>
    <property type="evidence" value="ECO:0007669"/>
    <property type="project" value="UniProtKB-EC"/>
</dbReference>
<dbReference type="Proteomes" id="UP000613768">
    <property type="component" value="Unassembled WGS sequence"/>
</dbReference>
<dbReference type="Pfam" id="PF01520">
    <property type="entry name" value="Amidase_3"/>
    <property type="match status" value="1"/>
</dbReference>
<keyword evidence="8" id="KW-0961">Cell wall biogenesis/degradation</keyword>
<dbReference type="PROSITE" id="PS51782">
    <property type="entry name" value="LYSM"/>
    <property type="match status" value="1"/>
</dbReference>
<dbReference type="GO" id="GO:0030288">
    <property type="term" value="C:outer membrane-bounded periplasmic space"/>
    <property type="evidence" value="ECO:0007669"/>
    <property type="project" value="TreeGrafter"/>
</dbReference>
<evidence type="ECO:0000256" key="7">
    <source>
        <dbReference type="ARBA" id="ARBA00022801"/>
    </source>
</evidence>
<dbReference type="InterPro" id="IPR021731">
    <property type="entry name" value="AMIN_dom"/>
</dbReference>
<evidence type="ECO:0000256" key="2">
    <source>
        <dbReference type="ARBA" id="ARBA00004418"/>
    </source>
</evidence>
<keyword evidence="13" id="KW-1185">Reference proteome</keyword>
<evidence type="ECO:0000256" key="8">
    <source>
        <dbReference type="ARBA" id="ARBA00023316"/>
    </source>
</evidence>
<dbReference type="Gene3D" id="3.40.630.40">
    <property type="entry name" value="Zn-dependent exopeptidases"/>
    <property type="match status" value="1"/>
</dbReference>
<dbReference type="AlphaFoldDB" id="A0AAW3ZNP3"/>
<dbReference type="Gene3D" id="3.10.350.10">
    <property type="entry name" value="LysM domain"/>
    <property type="match status" value="1"/>
</dbReference>
<evidence type="ECO:0000256" key="3">
    <source>
        <dbReference type="ARBA" id="ARBA00010860"/>
    </source>
</evidence>
<sequence length="441" mass="47349">MSRPLRRMLSVFAGLSLAGALSAAEVSAVRVWDGPEVTRAVFDLSGPVEYTVFTLDNPNRLVLDLQASKLGPAFEPESDKGLVQGLRSGKLEKDGLRLVFDLGAKVKPRTFLLDPAEDKGHRLVVDMQAADKPAEPVRTMASLSMTSALDRKIVVAVDAGHGGEDPGAKGPSGTWEKNITLSVARELAKQINAEPGFEAYLVRDGDYFIPLADRYKKARKAQADLFISIHADAFHKSTVAGASVFMLSQRGASSEAARWLASKENQSDLVGGVSLEDKDNTLAAVLLDLAQSATLKASSDVANSVLSGLKRVGKTHKPQVEQANFVVLRSPDVPSILVETAFISNPTEEKKLNDPNYRRRLAGAIVDGVRDYFQTQPPPGTWLAANISARPREHVVARGETLSQIAVRHGVGLSELRQANGIRGDLVQVGARLRIPGMGPG</sequence>
<dbReference type="GO" id="GO:0071555">
    <property type="term" value="P:cell wall organization"/>
    <property type="evidence" value="ECO:0007669"/>
    <property type="project" value="UniProtKB-KW"/>
</dbReference>
<dbReference type="FunFam" id="3.40.630.40:FF:000001">
    <property type="entry name" value="N-acetylmuramoyl-L-alanine amidase"/>
    <property type="match status" value="1"/>
</dbReference>
<dbReference type="Pfam" id="PF11741">
    <property type="entry name" value="AMIN"/>
    <property type="match status" value="1"/>
</dbReference>
<dbReference type="SMART" id="SM00257">
    <property type="entry name" value="LysM"/>
    <property type="match status" value="1"/>
</dbReference>
<feature type="chain" id="PRO_5043397370" description="N-acetylmuramoyl-L-alanine amidase AmiC" evidence="10">
    <location>
        <begin position="24"/>
        <end position="441"/>
    </location>
</feature>
<dbReference type="InterPro" id="IPR018392">
    <property type="entry name" value="LysM"/>
</dbReference>
<evidence type="ECO:0000256" key="10">
    <source>
        <dbReference type="SAM" id="SignalP"/>
    </source>
</evidence>
<name>A0AAW3ZNP3_9GAMM</name>
<comment type="catalytic activity">
    <reaction evidence="1">
        <text>Hydrolyzes the link between N-acetylmuramoyl residues and L-amino acid residues in certain cell-wall glycopeptides.</text>
        <dbReference type="EC" id="3.5.1.28"/>
    </reaction>
</comment>
<evidence type="ECO:0000256" key="6">
    <source>
        <dbReference type="ARBA" id="ARBA00022764"/>
    </source>
</evidence>
<proteinExistence type="inferred from homology"/>
<dbReference type="InterPro" id="IPR002508">
    <property type="entry name" value="MurNAc-LAA_cat"/>
</dbReference>
<comment type="similarity">
    <text evidence="3">Belongs to the N-acetylmuramoyl-L-alanine amidase 3 family.</text>
</comment>
<dbReference type="Pfam" id="PF01476">
    <property type="entry name" value="LysM"/>
    <property type="match status" value="1"/>
</dbReference>
<dbReference type="PANTHER" id="PTHR30404">
    <property type="entry name" value="N-ACETYLMURAMOYL-L-ALANINE AMIDASE"/>
    <property type="match status" value="1"/>
</dbReference>
<gene>
    <name evidence="12" type="ORF">IFO71_13715</name>
</gene>
<dbReference type="EC" id="3.5.1.28" evidence="4"/>
<evidence type="ECO:0000313" key="13">
    <source>
        <dbReference type="Proteomes" id="UP000613768"/>
    </source>
</evidence>
<dbReference type="EMBL" id="JACYTR010000031">
    <property type="protein sequence ID" value="MBD8526794.1"/>
    <property type="molecule type" value="Genomic_DNA"/>
</dbReference>
<feature type="signal peptide" evidence="10">
    <location>
        <begin position="1"/>
        <end position="23"/>
    </location>
</feature>
<accession>A0AAW3ZNP3</accession>
<feature type="domain" description="LysM" evidence="11">
    <location>
        <begin position="392"/>
        <end position="435"/>
    </location>
</feature>
<evidence type="ECO:0000256" key="4">
    <source>
        <dbReference type="ARBA" id="ARBA00011901"/>
    </source>
</evidence>
<reference evidence="12 13" key="1">
    <citation type="submission" date="2020-09" db="EMBL/GenBank/DDBJ databases">
        <title>Pseudoxanthomonas sp. CAU 1598 isolated from sand of Yaerae Beach.</title>
        <authorList>
            <person name="Kim W."/>
        </authorList>
    </citation>
    <scope>NUCLEOTIDE SEQUENCE [LARGE SCALE GENOMIC DNA]</scope>
    <source>
        <strain evidence="12 13">CAU 1598</strain>
    </source>
</reference>
<dbReference type="RefSeq" id="WP_192030213.1">
    <property type="nucleotide sequence ID" value="NZ_JACYTR010000031.1"/>
</dbReference>
<dbReference type="Gene3D" id="2.60.40.3500">
    <property type="match status" value="1"/>
</dbReference>
<organism evidence="12 13">
    <name type="scientific">Pseudomarimonas arenosa</name>
    <dbReference type="NCBI Taxonomy" id="2774145"/>
    <lineage>
        <taxon>Bacteria</taxon>
        <taxon>Pseudomonadati</taxon>
        <taxon>Pseudomonadota</taxon>
        <taxon>Gammaproteobacteria</taxon>
        <taxon>Lysobacterales</taxon>
        <taxon>Lysobacteraceae</taxon>
        <taxon>Pseudomarimonas</taxon>
    </lineage>
</organism>
<evidence type="ECO:0000259" key="11">
    <source>
        <dbReference type="PROSITE" id="PS51782"/>
    </source>
</evidence>
<evidence type="ECO:0000256" key="9">
    <source>
        <dbReference type="ARBA" id="ARBA00074581"/>
    </source>
</evidence>
<dbReference type="PANTHER" id="PTHR30404:SF0">
    <property type="entry name" value="N-ACETYLMURAMOYL-L-ALANINE AMIDASE AMIC"/>
    <property type="match status" value="1"/>
</dbReference>
<keyword evidence="7" id="KW-0378">Hydrolase</keyword>
<dbReference type="CDD" id="cd02696">
    <property type="entry name" value="MurNAc-LAA"/>
    <property type="match status" value="1"/>
</dbReference>
<keyword evidence="5 10" id="KW-0732">Signal</keyword>